<dbReference type="EMBL" id="LYXU01000001">
    <property type="protein sequence ID" value="OBS28606.1"/>
    <property type="molecule type" value="Genomic_DNA"/>
</dbReference>
<dbReference type="Proteomes" id="UP000091967">
    <property type="component" value="Unassembled WGS sequence"/>
</dbReference>
<protein>
    <recommendedName>
        <fullName evidence="3">F-box domain-containing protein</fullName>
    </recommendedName>
</protein>
<organism evidence="1 2">
    <name type="scientific">Fusarium poae</name>
    <dbReference type="NCBI Taxonomy" id="36050"/>
    <lineage>
        <taxon>Eukaryota</taxon>
        <taxon>Fungi</taxon>
        <taxon>Dikarya</taxon>
        <taxon>Ascomycota</taxon>
        <taxon>Pezizomycotina</taxon>
        <taxon>Sordariomycetes</taxon>
        <taxon>Hypocreomycetidae</taxon>
        <taxon>Hypocreales</taxon>
        <taxon>Nectriaceae</taxon>
        <taxon>Fusarium</taxon>
    </lineage>
</organism>
<comment type="caution">
    <text evidence="1">The sequence shown here is derived from an EMBL/GenBank/DDBJ whole genome shotgun (WGS) entry which is preliminary data.</text>
</comment>
<name>A0A1B8B7B3_FUSPO</name>
<evidence type="ECO:0000313" key="1">
    <source>
        <dbReference type="EMBL" id="OBS28606.1"/>
    </source>
</evidence>
<dbReference type="AlphaFoldDB" id="A0A1B8B7B3"/>
<evidence type="ECO:0000313" key="2">
    <source>
        <dbReference type="Proteomes" id="UP000091967"/>
    </source>
</evidence>
<reference evidence="1 2" key="1">
    <citation type="submission" date="2016-06" db="EMBL/GenBank/DDBJ databases">
        <title>Living apart together: crosstalk between the core and supernumerary genomes in a fungal plant pathogen.</title>
        <authorList>
            <person name="Vanheule A."/>
            <person name="Audenaert K."/>
            <person name="Warris S."/>
            <person name="Van De Geest H."/>
            <person name="Schijlen E."/>
            <person name="Hofte M."/>
            <person name="De Saeger S."/>
            <person name="Haesaert G."/>
            <person name="Waalwijk C."/>
            <person name="Van Der Lee T."/>
        </authorList>
    </citation>
    <scope>NUCLEOTIDE SEQUENCE [LARGE SCALE GENOMIC DNA]</scope>
    <source>
        <strain evidence="1 2">2516</strain>
    </source>
</reference>
<dbReference type="OrthoDB" id="5047073at2759"/>
<keyword evidence="2" id="KW-1185">Reference proteome</keyword>
<proteinExistence type="predicted"/>
<gene>
    <name evidence="1" type="ORF">FPOA_02543</name>
</gene>
<sequence>MRVHPTSTGPNLLDLPNELICAIGAAADNRDARSLSATCRRLQANLTSVVWSRVKLSISLCEISHDVYNFTPYLGEHCERLGLIKEVAINFDDCDTRPPCYSGELLSTSRVASFIKAMTSLKSLSLDVRVLSAEGIKTLADELCYGSRIHLRYLELRCKDNGHYLMKCFGEATDPGSFKSIATPGFSSHVESLSINRPMGMTQSRSKPDSITHDEIKYIAKRYPRLKSLVFREVFLCLSSYSYLYFNDDELRMYGTMLGSVLKEKLPTLQRYVCTIPLFSQSSLVSHLSRLRPFISLVAGDHPALNEMVVIIRPTYLIRWERDSNQITLKECLGPWLFSSMSTFDQTMGESLLLNTIPLNSDE</sequence>
<accession>A0A1B8B7B3</accession>
<dbReference type="OMA" id="RCLMECV"/>
<evidence type="ECO:0008006" key="3">
    <source>
        <dbReference type="Google" id="ProtNLM"/>
    </source>
</evidence>